<gene>
    <name evidence="2" type="ORF">FRX97_00655</name>
</gene>
<keyword evidence="2" id="KW-0808">Transferase</keyword>
<dbReference type="RefSeq" id="WP_147012332.1">
    <property type="nucleotide sequence ID" value="NZ_VORB01000001.1"/>
</dbReference>
<dbReference type="PANTHER" id="PTHR43792">
    <property type="entry name" value="GNAT FAMILY, PUTATIVE (AFU_ORTHOLOGUE AFUA_3G00765)-RELATED-RELATED"/>
    <property type="match status" value="1"/>
</dbReference>
<dbReference type="InterPro" id="IPR051531">
    <property type="entry name" value="N-acetyltransferase"/>
</dbReference>
<keyword evidence="3" id="KW-1185">Reference proteome</keyword>
<dbReference type="AlphaFoldDB" id="A0A5C6VKH9"/>
<protein>
    <submittedName>
        <fullName evidence="2">GNAT family N-acetyltransferase</fullName>
    </submittedName>
</protein>
<feature type="domain" description="N-acetyltransferase" evidence="1">
    <location>
        <begin position="23"/>
        <end position="166"/>
    </location>
</feature>
<sequence length="180" mass="20848">MKNPIAATPRFFLSTIAQTDIEFVFEGLSDPDVTRYYDVHFNSLRSTQEQMDWYDNLLETKTGKWWCIIEKGSNKFVGAGGFNNVDYENKKAEIGFWVLKKYWGKGIMKEVMPLILKMGFTEFNLNRIEGYVDCLNAACKNAISKVGFHHEGTLRSAEIKEGRDIDIDIYSILREEFMKD</sequence>
<dbReference type="InterPro" id="IPR000182">
    <property type="entry name" value="GNAT_dom"/>
</dbReference>
<dbReference type="SUPFAM" id="SSF55729">
    <property type="entry name" value="Acyl-CoA N-acyltransferases (Nat)"/>
    <property type="match status" value="1"/>
</dbReference>
<dbReference type="Gene3D" id="3.40.630.30">
    <property type="match status" value="1"/>
</dbReference>
<evidence type="ECO:0000313" key="2">
    <source>
        <dbReference type="EMBL" id="TXC85164.1"/>
    </source>
</evidence>
<reference evidence="2 3" key="1">
    <citation type="submission" date="2019-08" db="EMBL/GenBank/DDBJ databases">
        <title>Genome of Luteibaculum oceani JCM 18817.</title>
        <authorList>
            <person name="Bowman J.P."/>
        </authorList>
    </citation>
    <scope>NUCLEOTIDE SEQUENCE [LARGE SCALE GENOMIC DNA]</scope>
    <source>
        <strain evidence="2 3">JCM 18817</strain>
    </source>
</reference>
<dbReference type="GO" id="GO:0008999">
    <property type="term" value="F:protein-N-terminal-alanine acetyltransferase activity"/>
    <property type="evidence" value="ECO:0007669"/>
    <property type="project" value="TreeGrafter"/>
</dbReference>
<dbReference type="GO" id="GO:0005737">
    <property type="term" value="C:cytoplasm"/>
    <property type="evidence" value="ECO:0007669"/>
    <property type="project" value="TreeGrafter"/>
</dbReference>
<dbReference type="InterPro" id="IPR016181">
    <property type="entry name" value="Acyl_CoA_acyltransferase"/>
</dbReference>
<dbReference type="PANTHER" id="PTHR43792:SF9">
    <property type="entry name" value="RIBOSOMAL-PROTEIN-ALANINE ACETYLTRANSFERASE"/>
    <property type="match status" value="1"/>
</dbReference>
<comment type="caution">
    <text evidence="2">The sequence shown here is derived from an EMBL/GenBank/DDBJ whole genome shotgun (WGS) entry which is preliminary data.</text>
</comment>
<dbReference type="Pfam" id="PF13302">
    <property type="entry name" value="Acetyltransf_3"/>
    <property type="match status" value="1"/>
</dbReference>
<dbReference type="Proteomes" id="UP000321168">
    <property type="component" value="Unassembled WGS sequence"/>
</dbReference>
<evidence type="ECO:0000259" key="1">
    <source>
        <dbReference type="PROSITE" id="PS51186"/>
    </source>
</evidence>
<proteinExistence type="predicted"/>
<dbReference type="EMBL" id="VORB01000001">
    <property type="protein sequence ID" value="TXC85164.1"/>
    <property type="molecule type" value="Genomic_DNA"/>
</dbReference>
<organism evidence="2 3">
    <name type="scientific">Luteibaculum oceani</name>
    <dbReference type="NCBI Taxonomy" id="1294296"/>
    <lineage>
        <taxon>Bacteria</taxon>
        <taxon>Pseudomonadati</taxon>
        <taxon>Bacteroidota</taxon>
        <taxon>Flavobacteriia</taxon>
        <taxon>Flavobacteriales</taxon>
        <taxon>Luteibaculaceae</taxon>
        <taxon>Luteibaculum</taxon>
    </lineage>
</organism>
<dbReference type="PROSITE" id="PS51186">
    <property type="entry name" value="GNAT"/>
    <property type="match status" value="1"/>
</dbReference>
<dbReference type="OrthoDB" id="9811523at2"/>
<name>A0A5C6VKH9_9FLAO</name>
<accession>A0A5C6VKH9</accession>
<evidence type="ECO:0000313" key="3">
    <source>
        <dbReference type="Proteomes" id="UP000321168"/>
    </source>
</evidence>